<feature type="region of interest" description="Disordered" evidence="4">
    <location>
        <begin position="1"/>
        <end position="25"/>
    </location>
</feature>
<dbReference type="Gene3D" id="2.120.10.80">
    <property type="entry name" value="Kelch-type beta propeller"/>
    <property type="match status" value="2"/>
</dbReference>
<keyword evidence="3" id="KW-0863">Zinc-finger</keyword>
<feature type="compositionally biased region" description="Low complexity" evidence="4">
    <location>
        <begin position="649"/>
        <end position="658"/>
    </location>
</feature>
<dbReference type="Pfam" id="PF00096">
    <property type="entry name" value="zf-C2H2"/>
    <property type="match status" value="2"/>
</dbReference>
<keyword evidence="7" id="KW-1185">Reference proteome</keyword>
<name>A0A4V3SCF9_9HYME</name>
<dbReference type="GO" id="GO:0008270">
    <property type="term" value="F:zinc ion binding"/>
    <property type="evidence" value="ECO:0007669"/>
    <property type="project" value="UniProtKB-KW"/>
</dbReference>
<dbReference type="InterPro" id="IPR013087">
    <property type="entry name" value="Znf_C2H2_type"/>
</dbReference>
<dbReference type="EMBL" id="QBLH01000280">
    <property type="protein sequence ID" value="TGZ56704.1"/>
    <property type="molecule type" value="Genomic_DNA"/>
</dbReference>
<dbReference type="PANTHER" id="PTHR46376:SF1">
    <property type="entry name" value="LEUCINE-ZIPPER-LIKE TRANSCRIPTIONAL REGULATOR 1"/>
    <property type="match status" value="1"/>
</dbReference>
<feature type="region of interest" description="Disordered" evidence="4">
    <location>
        <begin position="1285"/>
        <end position="1372"/>
    </location>
</feature>
<evidence type="ECO:0000256" key="2">
    <source>
        <dbReference type="ARBA" id="ARBA00022737"/>
    </source>
</evidence>
<sequence>MSKKMWSSVTAAGTENGPAPPSRSKHSATLLAGHVYLLGGRNGNLPLKDLWRYSLAESKWEELHPGGERPPALQEHSTVAYKDCLYVFGGELGFSAGTETPLWVYNVKCASKADGLKRLDHLLGRSEAGTGNLCLVFISIVAEGNDPFECIHQTVTQPIRSSPCCNSMNHVAVATTIIAAPRVKAEPIQTAELEGRKLETNIWRKVRAQRGCVVPRGRRGHTALVHRGQMLIYGGYQDLRGSSSELWAFHFETESWHLLSSSESGPAARHKHSAVLHGDAMYIYGGMTDLQERNDCWRWDVNSASWSMLKNKPGPGPLHGHAACRLPSCMLIFGGTETWEKLTISGPKPQPRAESVALAVSELLIRGTGIDNSKSRPRNQRPRLSSNRISPNEAPSARPSFLREISKLSQINLSRLSHPTKCSYSVLSGHDDNEESPQEQVDVEVVEPSTGMVKSRSANTLARRRQKASEGMARTTDVSNTSNTSGMTRDPISVPNFRALTLPTPVLTPIEAARLVFVDPDENSDNEERKEPPTSRLIEVQEERRDFAAVHQACQPTRGESYSSHLYEAALQTPKTPTTTKIPTSASVRFADLEEGEESTSDYASIEARSPGDPLAEDDWVSGRRSKPHRPIEIRRVPRAPPKSLPLGSPSRRAVSASRAERQRAKVAAVDGTDAKTSSYGPAPLYVFLVGGKEKGQVTVFARPFARQISRLPKSEFRRGQHLINSTLYGIEIEESLERGFSTSPILNNHRHQSLIITSTETASISSSMNNMTQITNRLFPHLTEYNIDNRNVINQDYKFYKQGYNYTPNYYYQTSDNATSALASAISPKPACQEDFTYEPFSYTLPSTTIYQYQNTTPYKNSCQPLMSYSNTHTAMPKPEMMTGMSLMQNHPNHQIATDRSINQYYHSLNSNRSQELTETAGHSHRYMLEGNFYHSPMETLNSQLPGFVLWPRKSNPNKSSRKRCECPNCVAKDDEAPIGSDGKRQHICHIPGCTKVYGKSSHLKAHIRSHTNERPYHCRWPHCDRKFTRSDELQRHVRTHTGERKHICDKCHKKFTRSDHLNKHAKTHEKENNKSRAIETDTNKGNLLENTSAEMSDPSATSLEYPSCHSICHPLHPSFRSKEGSADRVESVIAYPVRQWSSTMVFDLPLVDGSTVNGRGRRSAIKGAVRHAALLTPRPDRGFMAGTKRKRYMHRRRGRDRGTEAVTVAVAVAEAETERKRETSRERMSDGREREREQEKGAEGNERDAKGSNGRVATSGGAERRYENGVKEKKARLCRANYREKRGGTRGAARCGEEAAPWPRGGTRSLTAEDNDVADDDDDDDDDDEEDEDEVEEENGGTGRGGRVAPRQFRTRVQRSRRSYRARIPA</sequence>
<accession>A0A4V3SCF9</accession>
<evidence type="ECO:0000256" key="1">
    <source>
        <dbReference type="ARBA" id="ARBA00022441"/>
    </source>
</evidence>
<dbReference type="InterPro" id="IPR015915">
    <property type="entry name" value="Kelch-typ_b-propeller"/>
</dbReference>
<reference evidence="6 7" key="1">
    <citation type="journal article" date="2019" name="Philos. Trans. R. Soc. Lond., B, Biol. Sci.">
        <title>Ant behaviour and brain gene expression of defending hosts depend on the ecological success of the intruding social parasite.</title>
        <authorList>
            <person name="Kaur R."/>
            <person name="Stoldt M."/>
            <person name="Jongepier E."/>
            <person name="Feldmeyer B."/>
            <person name="Menzel F."/>
            <person name="Bornberg-Bauer E."/>
            <person name="Foitzik S."/>
        </authorList>
    </citation>
    <scope>NUCLEOTIDE SEQUENCE [LARGE SCALE GENOMIC DNA]</scope>
    <source>
        <tissue evidence="6">Whole body</tissue>
    </source>
</reference>
<evidence type="ECO:0000313" key="6">
    <source>
        <dbReference type="EMBL" id="TGZ56704.1"/>
    </source>
</evidence>
<dbReference type="PROSITE" id="PS00028">
    <property type="entry name" value="ZINC_FINGER_C2H2_1"/>
    <property type="match status" value="3"/>
</dbReference>
<dbReference type="SUPFAM" id="SSF57667">
    <property type="entry name" value="beta-beta-alpha zinc fingers"/>
    <property type="match status" value="2"/>
</dbReference>
<feature type="compositionally biased region" description="Basic residues" evidence="4">
    <location>
        <begin position="1355"/>
        <end position="1372"/>
    </location>
</feature>
<feature type="domain" description="C2H2-type" evidence="5">
    <location>
        <begin position="1018"/>
        <end position="1047"/>
    </location>
</feature>
<dbReference type="SMART" id="SM00355">
    <property type="entry name" value="ZnF_C2H2"/>
    <property type="match status" value="3"/>
</dbReference>
<evidence type="ECO:0000259" key="5">
    <source>
        <dbReference type="PROSITE" id="PS50157"/>
    </source>
</evidence>
<evidence type="ECO:0000256" key="4">
    <source>
        <dbReference type="SAM" id="MobiDB-lite"/>
    </source>
</evidence>
<comment type="caution">
    <text evidence="6">The sequence shown here is derived from an EMBL/GenBank/DDBJ whole genome shotgun (WGS) entry which is preliminary data.</text>
</comment>
<dbReference type="PANTHER" id="PTHR46376">
    <property type="entry name" value="LEUCINE-ZIPPER-LIKE TRANSCRIPTIONAL REGULATOR 1"/>
    <property type="match status" value="1"/>
</dbReference>
<feature type="compositionally biased region" description="Polar residues" evidence="4">
    <location>
        <begin position="476"/>
        <end position="487"/>
    </location>
</feature>
<feature type="region of interest" description="Disordered" evidence="4">
    <location>
        <begin position="369"/>
        <end position="398"/>
    </location>
</feature>
<dbReference type="InterPro" id="IPR036236">
    <property type="entry name" value="Znf_C2H2_sf"/>
</dbReference>
<dbReference type="Gene3D" id="3.30.160.60">
    <property type="entry name" value="Classic Zinc Finger"/>
    <property type="match status" value="3"/>
</dbReference>
<feature type="compositionally biased region" description="Acidic residues" evidence="4">
    <location>
        <begin position="1315"/>
        <end position="1341"/>
    </location>
</feature>
<feature type="region of interest" description="Disordered" evidence="4">
    <location>
        <begin position="1216"/>
        <end position="1270"/>
    </location>
</feature>
<organism evidence="6 7">
    <name type="scientific">Temnothorax longispinosus</name>
    <dbReference type="NCBI Taxonomy" id="300112"/>
    <lineage>
        <taxon>Eukaryota</taxon>
        <taxon>Metazoa</taxon>
        <taxon>Ecdysozoa</taxon>
        <taxon>Arthropoda</taxon>
        <taxon>Hexapoda</taxon>
        <taxon>Insecta</taxon>
        <taxon>Pterygota</taxon>
        <taxon>Neoptera</taxon>
        <taxon>Endopterygota</taxon>
        <taxon>Hymenoptera</taxon>
        <taxon>Apocrita</taxon>
        <taxon>Aculeata</taxon>
        <taxon>Formicoidea</taxon>
        <taxon>Formicidae</taxon>
        <taxon>Myrmicinae</taxon>
        <taxon>Temnothorax</taxon>
    </lineage>
</organism>
<dbReference type="SUPFAM" id="SSF117281">
    <property type="entry name" value="Kelch motif"/>
    <property type="match status" value="2"/>
</dbReference>
<dbReference type="Pfam" id="PF24681">
    <property type="entry name" value="Kelch_KLHDC2_KLHL20_DRC7"/>
    <property type="match status" value="2"/>
</dbReference>
<dbReference type="PROSITE" id="PS50157">
    <property type="entry name" value="ZINC_FINGER_C2H2_2"/>
    <property type="match status" value="3"/>
</dbReference>
<protein>
    <submittedName>
        <fullName evidence="6">Tip elongation aberrant protein 1</fullName>
    </submittedName>
</protein>
<dbReference type="Proteomes" id="UP000310200">
    <property type="component" value="Unassembled WGS sequence"/>
</dbReference>
<feature type="compositionally biased region" description="Polar residues" evidence="4">
    <location>
        <begin position="1"/>
        <end position="13"/>
    </location>
</feature>
<dbReference type="GO" id="GO:0005794">
    <property type="term" value="C:Golgi apparatus"/>
    <property type="evidence" value="ECO:0007669"/>
    <property type="project" value="TreeGrafter"/>
</dbReference>
<keyword evidence="3" id="KW-0479">Metal-binding</keyword>
<keyword evidence="3" id="KW-0862">Zinc</keyword>
<feature type="region of interest" description="Disordered" evidence="4">
    <location>
        <begin position="449"/>
        <end position="490"/>
    </location>
</feature>
<dbReference type="InterPro" id="IPR051568">
    <property type="entry name" value="LZTR1/Attractin"/>
</dbReference>
<feature type="compositionally biased region" description="Basic and acidic residues" evidence="4">
    <location>
        <begin position="1218"/>
        <end position="1252"/>
    </location>
</feature>
<keyword evidence="1" id="KW-0880">Kelch repeat</keyword>
<gene>
    <name evidence="6" type="ORF">DBV15_08145</name>
</gene>
<feature type="domain" description="C2H2-type" evidence="5">
    <location>
        <begin position="988"/>
        <end position="1017"/>
    </location>
</feature>
<evidence type="ECO:0000256" key="3">
    <source>
        <dbReference type="PROSITE-ProRule" id="PRU00042"/>
    </source>
</evidence>
<dbReference type="FunFam" id="3.30.160.60:FF:000007">
    <property type="entry name" value="Basic krueppel-like factor 3"/>
    <property type="match status" value="1"/>
</dbReference>
<proteinExistence type="predicted"/>
<keyword evidence="2" id="KW-0677">Repeat</keyword>
<evidence type="ECO:0000313" key="7">
    <source>
        <dbReference type="Proteomes" id="UP000310200"/>
    </source>
</evidence>
<feature type="domain" description="C2H2-type" evidence="5">
    <location>
        <begin position="1048"/>
        <end position="1075"/>
    </location>
</feature>
<dbReference type="STRING" id="300112.A0A4V3SCF9"/>
<feature type="region of interest" description="Disordered" evidence="4">
    <location>
        <begin position="593"/>
        <end position="660"/>
    </location>
</feature>